<keyword evidence="8" id="KW-0677">Repeat</keyword>
<keyword evidence="17" id="KW-1185">Reference proteome</keyword>
<dbReference type="SUPFAM" id="SSF52058">
    <property type="entry name" value="L domain-like"/>
    <property type="match status" value="1"/>
</dbReference>
<dbReference type="EMBL" id="CAJGYO010000009">
    <property type="protein sequence ID" value="CAD6255155.1"/>
    <property type="molecule type" value="Genomic_DNA"/>
</dbReference>
<evidence type="ECO:0000313" key="17">
    <source>
        <dbReference type="Proteomes" id="UP000604825"/>
    </source>
</evidence>
<dbReference type="GO" id="GO:0005886">
    <property type="term" value="C:plasma membrane"/>
    <property type="evidence" value="ECO:0007669"/>
    <property type="project" value="UniProtKB-SubCell"/>
</dbReference>
<evidence type="ECO:0000256" key="2">
    <source>
        <dbReference type="ARBA" id="ARBA00009592"/>
    </source>
</evidence>
<dbReference type="InterPro" id="IPR013210">
    <property type="entry name" value="LRR_N_plant-typ"/>
</dbReference>
<gene>
    <name evidence="16" type="ORF">NCGR_LOCUS38751</name>
</gene>
<evidence type="ECO:0000256" key="1">
    <source>
        <dbReference type="ARBA" id="ARBA00004251"/>
    </source>
</evidence>
<dbReference type="FunFam" id="3.80.10.10:FF:000111">
    <property type="entry name" value="LRR receptor-like serine/threonine-protein kinase ERECTA"/>
    <property type="match status" value="1"/>
</dbReference>
<keyword evidence="9 12" id="KW-1133">Transmembrane helix</keyword>
<feature type="chain" id="PRO_5033020210" description="Leucine-rich repeat-containing N-terminal plant-type domain-containing protein" evidence="13">
    <location>
        <begin position="21"/>
        <end position="620"/>
    </location>
</feature>
<reference evidence="16" key="1">
    <citation type="submission" date="2020-10" db="EMBL/GenBank/DDBJ databases">
        <authorList>
            <person name="Han B."/>
            <person name="Lu T."/>
            <person name="Zhao Q."/>
            <person name="Huang X."/>
            <person name="Zhao Y."/>
        </authorList>
    </citation>
    <scope>NUCLEOTIDE SEQUENCE</scope>
</reference>
<proteinExistence type="inferred from homology"/>
<dbReference type="SMART" id="SM00369">
    <property type="entry name" value="LRR_TYP"/>
    <property type="match status" value="5"/>
</dbReference>
<evidence type="ECO:0000256" key="7">
    <source>
        <dbReference type="ARBA" id="ARBA00022729"/>
    </source>
</evidence>
<dbReference type="OrthoDB" id="655010at2759"/>
<dbReference type="InterPro" id="IPR003591">
    <property type="entry name" value="Leu-rich_rpt_typical-subtyp"/>
</dbReference>
<comment type="caution">
    <text evidence="16">The sequence shown here is derived from an EMBL/GenBank/DDBJ whole genome shotgun (WGS) entry which is preliminary data.</text>
</comment>
<dbReference type="PANTHER" id="PTHR48063:SF40">
    <property type="entry name" value="LEUCINE-RICH REPEAT-CONTAINING N-TERMINAL PLANT-TYPE DOMAIN-CONTAINING PROTEIN"/>
    <property type="match status" value="1"/>
</dbReference>
<evidence type="ECO:0000313" key="16">
    <source>
        <dbReference type="EMBL" id="CAD6255155.1"/>
    </source>
</evidence>
<keyword evidence="7 13" id="KW-0732">Signal</keyword>
<dbReference type="GO" id="GO:0009742">
    <property type="term" value="P:brassinosteroid mediated signaling pathway"/>
    <property type="evidence" value="ECO:0007669"/>
    <property type="project" value="UniProtKB-KW"/>
</dbReference>
<evidence type="ECO:0000256" key="13">
    <source>
        <dbReference type="SAM" id="SignalP"/>
    </source>
</evidence>
<keyword evidence="3" id="KW-1003">Cell membrane</keyword>
<evidence type="ECO:0000256" key="9">
    <source>
        <dbReference type="ARBA" id="ARBA00022989"/>
    </source>
</evidence>
<evidence type="ECO:0000259" key="15">
    <source>
        <dbReference type="Pfam" id="PF23598"/>
    </source>
</evidence>
<evidence type="ECO:0000256" key="3">
    <source>
        <dbReference type="ARBA" id="ARBA00022475"/>
    </source>
</evidence>
<organism evidence="16 17">
    <name type="scientific">Miscanthus lutarioriparius</name>
    <dbReference type="NCBI Taxonomy" id="422564"/>
    <lineage>
        <taxon>Eukaryota</taxon>
        <taxon>Viridiplantae</taxon>
        <taxon>Streptophyta</taxon>
        <taxon>Embryophyta</taxon>
        <taxon>Tracheophyta</taxon>
        <taxon>Spermatophyta</taxon>
        <taxon>Magnoliopsida</taxon>
        <taxon>Liliopsida</taxon>
        <taxon>Poales</taxon>
        <taxon>Poaceae</taxon>
        <taxon>PACMAD clade</taxon>
        <taxon>Panicoideae</taxon>
        <taxon>Andropogonodae</taxon>
        <taxon>Andropogoneae</taxon>
        <taxon>Saccharinae</taxon>
        <taxon>Miscanthus</taxon>
    </lineage>
</organism>
<keyword evidence="10 12" id="KW-0472">Membrane</keyword>
<feature type="domain" description="Leucine-rich repeat-containing N-terminal plant-type" evidence="14">
    <location>
        <begin position="40"/>
        <end position="84"/>
    </location>
</feature>
<keyword evidence="6 12" id="KW-0812">Transmembrane</keyword>
<keyword evidence="11" id="KW-0325">Glycoprotein</keyword>
<protein>
    <recommendedName>
        <fullName evidence="18">Leucine-rich repeat-containing N-terminal plant-type domain-containing protein</fullName>
    </recommendedName>
</protein>
<dbReference type="PANTHER" id="PTHR48063">
    <property type="entry name" value="LRR RECEPTOR-LIKE KINASE"/>
    <property type="match status" value="1"/>
</dbReference>
<evidence type="ECO:0000256" key="4">
    <source>
        <dbReference type="ARBA" id="ARBA00022614"/>
    </source>
</evidence>
<accession>A0A811Q7L5</accession>
<dbReference type="AlphaFoldDB" id="A0A811Q7L5"/>
<dbReference type="InterPro" id="IPR001611">
    <property type="entry name" value="Leu-rich_rpt"/>
</dbReference>
<dbReference type="InterPro" id="IPR046956">
    <property type="entry name" value="RLP23-like"/>
</dbReference>
<evidence type="ECO:0000256" key="10">
    <source>
        <dbReference type="ARBA" id="ARBA00023136"/>
    </source>
</evidence>
<feature type="domain" description="Disease resistance R13L4/SHOC-2-like LRR" evidence="15">
    <location>
        <begin position="106"/>
        <end position="338"/>
    </location>
</feature>
<sequence length="620" mass="68489">MHRLAAAMLVLLCCCCLFLATQQQLQPAAGGNRASPSCIPHERDALLAFKHGVTSDPGGVLSSWRRDGRHDEQDCCRWRGVRCSNRTGHVHELRLGSTFGPELAGQISPSLLALDHLEHLDLSGNDLAGPTGRLPEFLGSLKNLKYLSLSSIPFYGGLPPQLGNLSRLQYLDLSSWRGHTNSTDLSWLTHIPSIQYLILNQVNLSTVADWPRVMNMLPSLRALHLSDCSLASANQSLPHLNLTNLEELDASWNSFNHPMVATTSQDMFHMRLWNVSIAHLDISSAGIADRLPQRFSDAFSNVEFMNISNNQLNGTLPADMGSMSLQRLVVLDLSHNFLEGEPPSCLRYMDLNNNKISGSLPIYLSNLKFMTNTSMMGCSDGFVIIDSDGSEIIDSLLDSLSMVWKGQELNYGSIQRILDTSLTSIDLSSNDLTGEIPEEIVVLDALVNLNLSRNHLTGVIPKKIGEMRSLQSLDLSRNLLSGEIPATVSNLTFLSYLELSYNDLTGRIPSGVQLDTLYAEYPSMYIGNIGLCGHPLQNNCSSERHAPKQGGLGRTEEGYGIPFFYLGLGCGFVVGAWIAFGVLLFKRNWRIACFRLSDKLYDKVYVLVATWARARQTQTD</sequence>
<evidence type="ECO:0000256" key="5">
    <source>
        <dbReference type="ARBA" id="ARBA00022626"/>
    </source>
</evidence>
<evidence type="ECO:0000256" key="12">
    <source>
        <dbReference type="SAM" id="Phobius"/>
    </source>
</evidence>
<dbReference type="Pfam" id="PF08263">
    <property type="entry name" value="LRRNT_2"/>
    <property type="match status" value="1"/>
</dbReference>
<evidence type="ECO:0000256" key="11">
    <source>
        <dbReference type="ARBA" id="ARBA00023180"/>
    </source>
</evidence>
<dbReference type="Pfam" id="PF00560">
    <property type="entry name" value="LRR_1"/>
    <property type="match status" value="2"/>
</dbReference>
<evidence type="ECO:0000256" key="8">
    <source>
        <dbReference type="ARBA" id="ARBA00022737"/>
    </source>
</evidence>
<feature type="signal peptide" evidence="13">
    <location>
        <begin position="1"/>
        <end position="20"/>
    </location>
</feature>
<comment type="subcellular location">
    <subcellularLocation>
        <location evidence="1">Cell membrane</location>
        <topology evidence="1">Single-pass type I membrane protein</topology>
    </subcellularLocation>
</comment>
<evidence type="ECO:0000259" key="14">
    <source>
        <dbReference type="Pfam" id="PF08263"/>
    </source>
</evidence>
<evidence type="ECO:0000256" key="6">
    <source>
        <dbReference type="ARBA" id="ARBA00022692"/>
    </source>
</evidence>
<dbReference type="InterPro" id="IPR032675">
    <property type="entry name" value="LRR_dom_sf"/>
</dbReference>
<dbReference type="Pfam" id="PF13855">
    <property type="entry name" value="LRR_8"/>
    <property type="match status" value="1"/>
</dbReference>
<keyword evidence="4" id="KW-0433">Leucine-rich repeat</keyword>
<dbReference type="Proteomes" id="UP000604825">
    <property type="component" value="Unassembled WGS sequence"/>
</dbReference>
<evidence type="ECO:0008006" key="18">
    <source>
        <dbReference type="Google" id="ProtNLM"/>
    </source>
</evidence>
<dbReference type="InterPro" id="IPR055414">
    <property type="entry name" value="LRR_R13L4/SHOC2-like"/>
</dbReference>
<dbReference type="Gene3D" id="3.80.10.10">
    <property type="entry name" value="Ribonuclease Inhibitor"/>
    <property type="match status" value="2"/>
</dbReference>
<comment type="similarity">
    <text evidence="2">Belongs to the RLP family.</text>
</comment>
<dbReference type="Pfam" id="PF23598">
    <property type="entry name" value="LRR_14"/>
    <property type="match status" value="1"/>
</dbReference>
<feature type="transmembrane region" description="Helical" evidence="12">
    <location>
        <begin position="563"/>
        <end position="585"/>
    </location>
</feature>
<name>A0A811Q7L5_9POAL</name>
<keyword evidence="5" id="KW-1070">Brassinosteroid signaling pathway</keyword>